<protein>
    <submittedName>
        <fullName evidence="2">Uncharacterized protein</fullName>
    </submittedName>
</protein>
<reference evidence="2" key="2">
    <citation type="submission" date="2025-08" db="UniProtKB">
        <authorList>
            <consortium name="RefSeq"/>
        </authorList>
    </citation>
    <scope>IDENTIFICATION</scope>
    <source>
        <tissue evidence="2">Etiolated seedlings</tissue>
    </source>
</reference>
<reference evidence="1" key="1">
    <citation type="journal article" date="2013" name="Nat. Biotechnol.">
        <title>Draft genome sequence of chickpea (Cicer arietinum) provides a resource for trait improvement.</title>
        <authorList>
            <person name="Varshney R.K."/>
            <person name="Song C."/>
            <person name="Saxena R.K."/>
            <person name="Azam S."/>
            <person name="Yu S."/>
            <person name="Sharpe A.G."/>
            <person name="Cannon S."/>
            <person name="Baek J."/>
            <person name="Rosen B.D."/>
            <person name="Tar'an B."/>
            <person name="Millan T."/>
            <person name="Zhang X."/>
            <person name="Ramsay L.D."/>
            <person name="Iwata A."/>
            <person name="Wang Y."/>
            <person name="Nelson W."/>
            <person name="Farmer A.D."/>
            <person name="Gaur P.M."/>
            <person name="Soderlund C."/>
            <person name="Penmetsa R.V."/>
            <person name="Xu C."/>
            <person name="Bharti A.K."/>
            <person name="He W."/>
            <person name="Winter P."/>
            <person name="Zhao S."/>
            <person name="Hane J.K."/>
            <person name="Carrasquilla-Garcia N."/>
            <person name="Condie J.A."/>
            <person name="Upadhyaya H.D."/>
            <person name="Luo M.C."/>
            <person name="Thudi M."/>
            <person name="Gowda C.L."/>
            <person name="Singh N.P."/>
            <person name="Lichtenzveig J."/>
            <person name="Gali K.K."/>
            <person name="Rubio J."/>
            <person name="Nadarajan N."/>
            <person name="Dolezel J."/>
            <person name="Bansal K.C."/>
            <person name="Xu X."/>
            <person name="Edwards D."/>
            <person name="Zhang G."/>
            <person name="Kahl G."/>
            <person name="Gil J."/>
            <person name="Singh K.B."/>
            <person name="Datta S.K."/>
            <person name="Jackson S.A."/>
            <person name="Wang J."/>
            <person name="Cook D.R."/>
        </authorList>
    </citation>
    <scope>NUCLEOTIDE SEQUENCE [LARGE SCALE GENOMIC DNA]</scope>
    <source>
        <strain evidence="1">cv. CDC Frontier</strain>
    </source>
</reference>
<sequence length="135" mass="14893">MSSTSKASSEESGWTTYFEDFFNNNNNNDYANNNHNYSSLSLSGVASSSSSLLSDATSLLHNNQHVQIQNVFSFNQITDSNLKKRKNIVDQALEDTATSLLNSPKEKDNTSGQKELCLNGKDSDCTELKKRGLCV</sequence>
<evidence type="ECO:0000313" key="1">
    <source>
        <dbReference type="Proteomes" id="UP000087171"/>
    </source>
</evidence>
<dbReference type="GO" id="GO:0010089">
    <property type="term" value="P:xylem development"/>
    <property type="evidence" value="ECO:0007669"/>
    <property type="project" value="InterPro"/>
</dbReference>
<name>A0A1S2YIV2_CICAR</name>
<dbReference type="OrthoDB" id="779856at2759"/>
<keyword evidence="1" id="KW-1185">Reference proteome</keyword>
<evidence type="ECO:0000313" key="2">
    <source>
        <dbReference type="RefSeq" id="XP_004505449.1"/>
    </source>
</evidence>
<accession>A0A1S2YIV2</accession>
<organism evidence="1 2">
    <name type="scientific">Cicer arietinum</name>
    <name type="common">Chickpea</name>
    <name type="synonym">Garbanzo</name>
    <dbReference type="NCBI Taxonomy" id="3827"/>
    <lineage>
        <taxon>Eukaryota</taxon>
        <taxon>Viridiplantae</taxon>
        <taxon>Streptophyta</taxon>
        <taxon>Embryophyta</taxon>
        <taxon>Tracheophyta</taxon>
        <taxon>Spermatophyta</taxon>
        <taxon>Magnoliopsida</taxon>
        <taxon>eudicotyledons</taxon>
        <taxon>Gunneridae</taxon>
        <taxon>Pentapetalae</taxon>
        <taxon>rosids</taxon>
        <taxon>fabids</taxon>
        <taxon>Fabales</taxon>
        <taxon>Fabaceae</taxon>
        <taxon>Papilionoideae</taxon>
        <taxon>50 kb inversion clade</taxon>
        <taxon>NPAAA clade</taxon>
        <taxon>Hologalegina</taxon>
        <taxon>IRL clade</taxon>
        <taxon>Cicereae</taxon>
        <taxon>Cicer</taxon>
    </lineage>
</organism>
<dbReference type="Proteomes" id="UP000087171">
    <property type="component" value="Chromosome Ca6"/>
</dbReference>
<proteinExistence type="predicted"/>
<dbReference type="PaxDb" id="3827-XP_004505449.1"/>
<gene>
    <name evidence="2" type="primary">LOC101493870</name>
</gene>
<dbReference type="PANTHER" id="PTHR33974">
    <property type="entry name" value="VASCULAR-RELATED UNKNOWN PROTEIN 1-RELATED"/>
    <property type="match status" value="1"/>
</dbReference>
<dbReference type="RefSeq" id="XP_004505449.1">
    <property type="nucleotide sequence ID" value="XM_004505392.3"/>
</dbReference>
<dbReference type="PANTHER" id="PTHR33974:SF25">
    <property type="entry name" value="SMALL PHOSPHATASE-LIKE PROTEIN 2, PUTATIVE-RELATED"/>
    <property type="match status" value="1"/>
</dbReference>
<dbReference type="InterPro" id="IPR039280">
    <property type="entry name" value="VUP"/>
</dbReference>
<dbReference type="AlphaFoldDB" id="A0A1S2YIV2"/>